<dbReference type="KEGG" id="bid:Bind_2927"/>
<keyword evidence="8" id="KW-1185">Reference proteome</keyword>
<dbReference type="RefSeq" id="WP_012385846.1">
    <property type="nucleotide sequence ID" value="NC_010581.1"/>
</dbReference>
<dbReference type="AlphaFoldDB" id="B2IKV5"/>
<evidence type="ECO:0000313" key="8">
    <source>
        <dbReference type="Proteomes" id="UP000001695"/>
    </source>
</evidence>
<proteinExistence type="predicted"/>
<sequence length="98" mass="10692">MAKILRLLIFIPLGITGFALAIANRQLVTVSFDPFNGGDIPGPSVTAPLFIVLLLALMVGAILGGVATWFEQGKHRRAVRNARAEILRLREKQDRSLV</sequence>
<keyword evidence="1" id="KW-1003">Cell membrane</keyword>
<evidence type="ECO:0000256" key="4">
    <source>
        <dbReference type="ARBA" id="ARBA00023136"/>
    </source>
</evidence>
<keyword evidence="2 5" id="KW-0812">Transmembrane</keyword>
<dbReference type="Pfam" id="PF06305">
    <property type="entry name" value="LapA_dom"/>
    <property type="match status" value="1"/>
</dbReference>
<evidence type="ECO:0000259" key="6">
    <source>
        <dbReference type="Pfam" id="PF06305"/>
    </source>
</evidence>
<evidence type="ECO:0000256" key="3">
    <source>
        <dbReference type="ARBA" id="ARBA00022989"/>
    </source>
</evidence>
<keyword evidence="3 5" id="KW-1133">Transmembrane helix</keyword>
<evidence type="ECO:0000256" key="1">
    <source>
        <dbReference type="ARBA" id="ARBA00022475"/>
    </source>
</evidence>
<feature type="domain" description="Lipopolysaccharide assembly protein A" evidence="6">
    <location>
        <begin position="24"/>
        <end position="92"/>
    </location>
</feature>
<dbReference type="Proteomes" id="UP000001695">
    <property type="component" value="Chromosome"/>
</dbReference>
<gene>
    <name evidence="7" type="ordered locus">Bind_2927</name>
</gene>
<reference evidence="8" key="1">
    <citation type="submission" date="2008-03" db="EMBL/GenBank/DDBJ databases">
        <title>Complete sequence of chromosome of Beijerinckia indica subsp. indica ATCC 9039.</title>
        <authorList>
            <consortium name="US DOE Joint Genome Institute"/>
            <person name="Copeland A."/>
            <person name="Lucas S."/>
            <person name="Lapidus A."/>
            <person name="Glavina del Rio T."/>
            <person name="Dalin E."/>
            <person name="Tice H."/>
            <person name="Bruce D."/>
            <person name="Goodwin L."/>
            <person name="Pitluck S."/>
            <person name="LaButti K."/>
            <person name="Schmutz J."/>
            <person name="Larimer F."/>
            <person name="Land M."/>
            <person name="Hauser L."/>
            <person name="Kyrpides N."/>
            <person name="Mikhailova N."/>
            <person name="Dunfield P.F."/>
            <person name="Dedysh S.N."/>
            <person name="Liesack W."/>
            <person name="Saw J.H."/>
            <person name="Alam M."/>
            <person name="Chen Y."/>
            <person name="Murrell J.C."/>
            <person name="Richardson P."/>
        </authorList>
    </citation>
    <scope>NUCLEOTIDE SEQUENCE [LARGE SCALE GENOMIC DNA]</scope>
    <source>
        <strain evidence="8">ATCC 9039 / DSM 1715 / NCIMB 8712</strain>
    </source>
</reference>
<evidence type="ECO:0000256" key="2">
    <source>
        <dbReference type="ARBA" id="ARBA00022692"/>
    </source>
</evidence>
<feature type="transmembrane region" description="Helical" evidence="5">
    <location>
        <begin position="47"/>
        <end position="70"/>
    </location>
</feature>
<reference evidence="7 8" key="2">
    <citation type="journal article" date="2010" name="J. Bacteriol.">
        <title>Complete genome sequence of Beijerinckia indica subsp. indica.</title>
        <authorList>
            <person name="Tamas I."/>
            <person name="Dedysh S.N."/>
            <person name="Liesack W."/>
            <person name="Stott M.B."/>
            <person name="Alam M."/>
            <person name="Murrell J.C."/>
            <person name="Dunfield P.F."/>
        </authorList>
    </citation>
    <scope>NUCLEOTIDE SEQUENCE [LARGE SCALE GENOMIC DNA]</scope>
    <source>
        <strain evidence="8">ATCC 9039 / DSM 1715 / NCIMB 8712</strain>
    </source>
</reference>
<keyword evidence="4 5" id="KW-0472">Membrane</keyword>
<dbReference type="STRING" id="395963.Bind_2927"/>
<evidence type="ECO:0000256" key="5">
    <source>
        <dbReference type="SAM" id="Phobius"/>
    </source>
</evidence>
<dbReference type="eggNOG" id="COG5416">
    <property type="taxonomic scope" value="Bacteria"/>
</dbReference>
<accession>B2IKV5</accession>
<name>B2IKV5_BEII9</name>
<evidence type="ECO:0000313" key="7">
    <source>
        <dbReference type="EMBL" id="ACB96495.1"/>
    </source>
</evidence>
<dbReference type="GO" id="GO:0005886">
    <property type="term" value="C:plasma membrane"/>
    <property type="evidence" value="ECO:0007669"/>
    <property type="project" value="InterPro"/>
</dbReference>
<dbReference type="EMBL" id="CP001016">
    <property type="protein sequence ID" value="ACB96495.1"/>
    <property type="molecule type" value="Genomic_DNA"/>
</dbReference>
<dbReference type="InterPro" id="IPR010445">
    <property type="entry name" value="LapA_dom"/>
</dbReference>
<organism evidence="7 8">
    <name type="scientific">Beijerinckia indica subsp. indica (strain ATCC 9039 / DSM 1715 / NCIMB 8712)</name>
    <dbReference type="NCBI Taxonomy" id="395963"/>
    <lineage>
        <taxon>Bacteria</taxon>
        <taxon>Pseudomonadati</taxon>
        <taxon>Pseudomonadota</taxon>
        <taxon>Alphaproteobacteria</taxon>
        <taxon>Hyphomicrobiales</taxon>
        <taxon>Beijerinckiaceae</taxon>
        <taxon>Beijerinckia</taxon>
    </lineage>
</organism>
<protein>
    <recommendedName>
        <fullName evidence="6">Lipopolysaccharide assembly protein A domain-containing protein</fullName>
    </recommendedName>
</protein>
<dbReference type="OrthoDB" id="7868067at2"/>
<dbReference type="HOGENOM" id="CLU_154612_0_0_5"/>